<protein>
    <recommendedName>
        <fullName evidence="5">Type IV pilus assembly protein PilO</fullName>
    </recommendedName>
</protein>
<dbReference type="AlphaFoldDB" id="A0A1T4WZC0"/>
<reference evidence="4" key="1">
    <citation type="submission" date="2017-02" db="EMBL/GenBank/DDBJ databases">
        <authorList>
            <person name="Varghese N."/>
            <person name="Submissions S."/>
        </authorList>
    </citation>
    <scope>NUCLEOTIDE SEQUENCE [LARGE SCALE GENOMIC DNA]</scope>
    <source>
        <strain evidence="4">USBA 833</strain>
    </source>
</reference>
<organism evidence="3 4">
    <name type="scientific">Caloramator quimbayensis</name>
    <dbReference type="NCBI Taxonomy" id="1147123"/>
    <lineage>
        <taxon>Bacteria</taxon>
        <taxon>Bacillati</taxon>
        <taxon>Bacillota</taxon>
        <taxon>Clostridia</taxon>
        <taxon>Eubacteriales</taxon>
        <taxon>Clostridiaceae</taxon>
        <taxon>Caloramator</taxon>
    </lineage>
</organism>
<evidence type="ECO:0000313" key="3">
    <source>
        <dbReference type="EMBL" id="SKA82215.1"/>
    </source>
</evidence>
<evidence type="ECO:0000256" key="2">
    <source>
        <dbReference type="SAM" id="Phobius"/>
    </source>
</evidence>
<keyword evidence="2" id="KW-0812">Transmembrane</keyword>
<evidence type="ECO:0008006" key="5">
    <source>
        <dbReference type="Google" id="ProtNLM"/>
    </source>
</evidence>
<evidence type="ECO:0000313" key="4">
    <source>
        <dbReference type="Proteomes" id="UP000190105"/>
    </source>
</evidence>
<keyword evidence="2" id="KW-0472">Membrane</keyword>
<accession>A0A1T4WZC0</accession>
<dbReference type="RefSeq" id="WP_078695804.1">
    <property type="nucleotide sequence ID" value="NZ_FUYH01000004.1"/>
</dbReference>
<name>A0A1T4WZC0_9CLOT</name>
<dbReference type="EMBL" id="FUYH01000004">
    <property type="protein sequence ID" value="SKA82215.1"/>
    <property type="molecule type" value="Genomic_DNA"/>
</dbReference>
<dbReference type="STRING" id="1147123.SAMN05443428_104178"/>
<feature type="transmembrane region" description="Helical" evidence="2">
    <location>
        <begin position="12"/>
        <end position="31"/>
    </location>
</feature>
<keyword evidence="4" id="KW-1185">Reference proteome</keyword>
<evidence type="ECO:0000256" key="1">
    <source>
        <dbReference type="SAM" id="Coils"/>
    </source>
</evidence>
<keyword evidence="1" id="KW-0175">Coiled coil</keyword>
<dbReference type="OrthoDB" id="1715744at2"/>
<gene>
    <name evidence="3" type="ORF">SAMN05443428_104178</name>
</gene>
<feature type="coiled-coil region" evidence="1">
    <location>
        <begin position="35"/>
        <end position="69"/>
    </location>
</feature>
<sequence>MLKLTEKDKKLLLILLIFILGVVYYYIYGFMSGKISNLKEENQKLINREDELNRAVEIYNKNKSKIEDTKYAYFDISQKMSKNLDEKFCIVDALNLLRKYDAEINDLPISPRQDYKYSKNNKKIDGGFYHTLKISTKISYDNLKKLFTETQQFNTIYSVDNVSIVPTENKNVLAVSFDLNFYGFKDENAPIRQWQDFNLKTGKDFLFSKLNFTNKATEEVTDDYILKNKDFVISASTLNSPTSAIEMIKSGDNVVVYGKNKQIEKAQIEIKQNKNALLYRMSTEGDKYPKDNTYKEFKANTESIIISIYSSGRKYADDKNIVLLNIKNDSDKKVKVYVLNDDKNLPRLNITTNGNKVYVEKR</sequence>
<dbReference type="Proteomes" id="UP000190105">
    <property type="component" value="Unassembled WGS sequence"/>
</dbReference>
<keyword evidence="2" id="KW-1133">Transmembrane helix</keyword>
<proteinExistence type="predicted"/>